<dbReference type="Pfam" id="PF08543">
    <property type="entry name" value="Phos_pyr_kin"/>
    <property type="match status" value="1"/>
</dbReference>
<evidence type="ECO:0000256" key="13">
    <source>
        <dbReference type="HAMAP-Rule" id="MF_00097"/>
    </source>
</evidence>
<gene>
    <name evidence="13 16" type="primary">thiE</name>
    <name evidence="16" type="ORF">OIK42_14770</name>
</gene>
<comment type="pathway">
    <text evidence="1 13">Cofactor biosynthesis; thiamine diphosphate biosynthesis; thiamine phosphate from 4-amino-2-methyl-5-diphosphomethylpyrimidine and 4-methyl-5-(2-phosphoethyl)-thiazole: step 1/1.</text>
</comment>
<feature type="binding site" evidence="13">
    <location>
        <position position="380"/>
    </location>
    <ligand>
        <name>Mg(2+)</name>
        <dbReference type="ChEBI" id="CHEBI:18420"/>
    </ligand>
</feature>
<sequence>MVTKHRPAVWCIGGSDSGGGAGVQADLLTLYDLGVHGCTIVTAVTAQNSLRVNTVDTVSSETIVDQGQTLLADIAPQAIKIGLLCDDEQVDAVVAVIQQVRRQHASVKVIWDPVQVASTGDALGWISPRGIVSLLSVVDVCTPNHGELAALADAVSVVLTLNSSQHAEQRVLAAMHGHAPALLVTGGNQQAHCASDKLVRADDCWVFSSSYLDVAHTHGTGCTLASAIGASMALGYQIQDAVCIAKAYVNAGLEEGYAAGRGSGPLARTGWPAHEEYFPMASFGDEDNCSHYTGPAFAPLACEQLGIYPVVDSLSWLERLLPLGFAIIQLRIKTPGADLATQIQRAVALASSYKTRLFINDYWQLAIEYGAYGVHLGQEDLATADLTAIAQAGLRLGVSTHGYAEIQRVRRLNPSYIALGHIFATQTKVMPSNPQGLSNLAKYVALLGGIPTVAIGGINQARIQPVANTGVSGIAVVTAISAAGEPLGAARALQEAHPYVD</sequence>
<evidence type="ECO:0000256" key="9">
    <source>
        <dbReference type="ARBA" id="ARBA00023268"/>
    </source>
</evidence>
<evidence type="ECO:0000256" key="7">
    <source>
        <dbReference type="ARBA" id="ARBA00022842"/>
    </source>
</evidence>
<dbReference type="SUPFAM" id="SSF51391">
    <property type="entry name" value="Thiamin phosphate synthase"/>
    <property type="match status" value="1"/>
</dbReference>
<dbReference type="InterPro" id="IPR029056">
    <property type="entry name" value="Ribokinase-like"/>
</dbReference>
<dbReference type="GO" id="GO:0004789">
    <property type="term" value="F:thiamine-phosphate diphosphorylase activity"/>
    <property type="evidence" value="ECO:0007669"/>
    <property type="project" value="UniProtKB-EC"/>
</dbReference>
<dbReference type="Gene3D" id="3.40.1190.20">
    <property type="match status" value="1"/>
</dbReference>
<dbReference type="Proteomes" id="UP001218788">
    <property type="component" value="Unassembled WGS sequence"/>
</dbReference>
<keyword evidence="7 13" id="KW-0460">Magnesium</keyword>
<feature type="domain" description="Thiamine phosphate synthase/TenI" evidence="14">
    <location>
        <begin position="312"/>
        <end position="480"/>
    </location>
</feature>
<dbReference type="EMBL" id="JAQQXP010000002">
    <property type="protein sequence ID" value="MDC8832019.1"/>
    <property type="molecule type" value="Genomic_DNA"/>
</dbReference>
<comment type="catalytic activity">
    <reaction evidence="12 13">
        <text>2-[(2R,5Z)-2-carboxy-4-methylthiazol-5(2H)-ylidene]ethyl phosphate + 4-amino-2-methyl-5-(diphosphooxymethyl)pyrimidine + 2 H(+) = thiamine phosphate + CO2 + diphosphate</text>
        <dbReference type="Rhea" id="RHEA:47844"/>
        <dbReference type="ChEBI" id="CHEBI:15378"/>
        <dbReference type="ChEBI" id="CHEBI:16526"/>
        <dbReference type="ChEBI" id="CHEBI:33019"/>
        <dbReference type="ChEBI" id="CHEBI:37575"/>
        <dbReference type="ChEBI" id="CHEBI:57841"/>
        <dbReference type="ChEBI" id="CHEBI:62899"/>
        <dbReference type="EC" id="2.5.1.3"/>
    </reaction>
</comment>
<comment type="caution">
    <text evidence="16">The sequence shown here is derived from an EMBL/GenBank/DDBJ whole genome shotgun (WGS) entry which is preliminary data.</text>
</comment>
<dbReference type="NCBIfam" id="NF002904">
    <property type="entry name" value="PRK03512.1"/>
    <property type="match status" value="1"/>
</dbReference>
<dbReference type="Gene3D" id="3.20.20.70">
    <property type="entry name" value="Aldolase class I"/>
    <property type="match status" value="1"/>
</dbReference>
<name>A0ABT5L4Q9_9ALTE</name>
<accession>A0ABT5L4Q9</accession>
<feature type="binding site" evidence="13">
    <location>
        <begin position="425"/>
        <end position="427"/>
    </location>
    <ligand>
        <name>2-[(2R,5Z)-2-carboxy-4-methylthiazol-5(2H)-ylidene]ethyl phosphate</name>
        <dbReference type="ChEBI" id="CHEBI:62899"/>
    </ligand>
</feature>
<proteinExistence type="inferred from homology"/>
<keyword evidence="2 13" id="KW-0808">Transferase</keyword>
<comment type="catalytic activity">
    <reaction evidence="10 13">
        <text>4-methyl-5-(2-phosphooxyethyl)-thiazole + 4-amino-2-methyl-5-(diphosphooxymethyl)pyrimidine + H(+) = thiamine phosphate + diphosphate</text>
        <dbReference type="Rhea" id="RHEA:22328"/>
        <dbReference type="ChEBI" id="CHEBI:15378"/>
        <dbReference type="ChEBI" id="CHEBI:33019"/>
        <dbReference type="ChEBI" id="CHEBI:37575"/>
        <dbReference type="ChEBI" id="CHEBI:57841"/>
        <dbReference type="ChEBI" id="CHEBI:58296"/>
        <dbReference type="EC" id="2.5.1.3"/>
    </reaction>
</comment>
<feature type="binding site" evidence="13">
    <location>
        <begin position="329"/>
        <end position="333"/>
    </location>
    <ligand>
        <name>4-amino-2-methyl-5-(diphosphooxymethyl)pyrimidine</name>
        <dbReference type="ChEBI" id="CHEBI:57841"/>
    </ligand>
</feature>
<evidence type="ECO:0000256" key="3">
    <source>
        <dbReference type="ARBA" id="ARBA00022723"/>
    </source>
</evidence>
<evidence type="ECO:0000259" key="14">
    <source>
        <dbReference type="Pfam" id="PF02581"/>
    </source>
</evidence>
<evidence type="ECO:0000259" key="15">
    <source>
        <dbReference type="Pfam" id="PF08543"/>
    </source>
</evidence>
<feature type="binding site" evidence="13">
    <location>
        <position position="360"/>
    </location>
    <ligand>
        <name>4-amino-2-methyl-5-(diphosphooxymethyl)pyrimidine</name>
        <dbReference type="ChEBI" id="CHEBI:57841"/>
    </ligand>
</feature>
<dbReference type="InterPro" id="IPR022998">
    <property type="entry name" value="ThiamineP_synth_TenI"/>
</dbReference>
<keyword evidence="17" id="KW-1185">Reference proteome</keyword>
<protein>
    <recommendedName>
        <fullName evidence="13">Thiamine-phosphate synthase</fullName>
        <shortName evidence="13">TP synthase</shortName>
        <shortName evidence="13">TPS</shortName>
        <ecNumber evidence="13">2.5.1.3</ecNumber>
    </recommendedName>
    <alternativeName>
        <fullName evidence="13">Thiamine-phosphate pyrophosphorylase</fullName>
        <shortName evidence="13">TMP pyrophosphorylase</shortName>
        <shortName evidence="13">TMP-PPase</shortName>
    </alternativeName>
</protein>
<keyword evidence="4" id="KW-0547">Nucleotide-binding</keyword>
<evidence type="ECO:0000256" key="6">
    <source>
        <dbReference type="ARBA" id="ARBA00022840"/>
    </source>
</evidence>
<keyword evidence="3 13" id="KW-0479">Metal-binding</keyword>
<dbReference type="PANTHER" id="PTHR20858:SF17">
    <property type="entry name" value="HYDROXYMETHYLPYRIMIDINE_PHOSPHOMETHYLPYRIMIDINE KINASE THI20-RELATED"/>
    <property type="match status" value="1"/>
</dbReference>
<dbReference type="EC" id="2.5.1.3" evidence="13"/>
<evidence type="ECO:0000313" key="17">
    <source>
        <dbReference type="Proteomes" id="UP001218788"/>
    </source>
</evidence>
<dbReference type="CDD" id="cd00564">
    <property type="entry name" value="TMP_TenI"/>
    <property type="match status" value="1"/>
</dbReference>
<evidence type="ECO:0000256" key="1">
    <source>
        <dbReference type="ARBA" id="ARBA00005165"/>
    </source>
</evidence>
<dbReference type="SUPFAM" id="SSF53613">
    <property type="entry name" value="Ribokinase-like"/>
    <property type="match status" value="1"/>
</dbReference>
<comment type="similarity">
    <text evidence="13">Belongs to the thiamine-phosphate synthase family.</text>
</comment>
<feature type="binding site" evidence="13">
    <location>
        <position position="457"/>
    </location>
    <ligand>
        <name>2-[(2R,5Z)-2-carboxy-4-methylthiazol-5(2H)-ylidene]ethyl phosphate</name>
        <dbReference type="ChEBI" id="CHEBI:62899"/>
    </ligand>
</feature>
<dbReference type="HAMAP" id="MF_00097">
    <property type="entry name" value="TMP_synthase"/>
    <property type="match status" value="1"/>
</dbReference>
<organism evidence="16 17">
    <name type="scientific">Alteromonas gilva</name>
    <dbReference type="NCBI Taxonomy" id="2987522"/>
    <lineage>
        <taxon>Bacteria</taxon>
        <taxon>Pseudomonadati</taxon>
        <taxon>Pseudomonadota</taxon>
        <taxon>Gammaproteobacteria</taxon>
        <taxon>Alteromonadales</taxon>
        <taxon>Alteromonadaceae</taxon>
        <taxon>Alteromonas/Salinimonas group</taxon>
        <taxon>Alteromonas</taxon>
    </lineage>
</organism>
<evidence type="ECO:0000256" key="5">
    <source>
        <dbReference type="ARBA" id="ARBA00022777"/>
    </source>
</evidence>
<keyword evidence="6" id="KW-0067">ATP-binding</keyword>
<dbReference type="RefSeq" id="WP_273641804.1">
    <property type="nucleotide sequence ID" value="NZ_JAQQXP010000002.1"/>
</dbReference>
<dbReference type="Pfam" id="PF02581">
    <property type="entry name" value="TMP-TENI"/>
    <property type="match status" value="1"/>
</dbReference>
<dbReference type="NCBIfam" id="TIGR00693">
    <property type="entry name" value="thiE"/>
    <property type="match status" value="1"/>
</dbReference>
<evidence type="ECO:0000313" key="16">
    <source>
        <dbReference type="EMBL" id="MDC8832019.1"/>
    </source>
</evidence>
<dbReference type="CDD" id="cd01169">
    <property type="entry name" value="HMPP_kinase"/>
    <property type="match status" value="1"/>
</dbReference>
<dbReference type="InterPro" id="IPR034291">
    <property type="entry name" value="TMP_synthase"/>
</dbReference>
<comment type="catalytic activity">
    <reaction evidence="11 13">
        <text>2-(2-carboxy-4-methylthiazol-5-yl)ethyl phosphate + 4-amino-2-methyl-5-(diphosphooxymethyl)pyrimidine + 2 H(+) = thiamine phosphate + CO2 + diphosphate</text>
        <dbReference type="Rhea" id="RHEA:47848"/>
        <dbReference type="ChEBI" id="CHEBI:15378"/>
        <dbReference type="ChEBI" id="CHEBI:16526"/>
        <dbReference type="ChEBI" id="CHEBI:33019"/>
        <dbReference type="ChEBI" id="CHEBI:37575"/>
        <dbReference type="ChEBI" id="CHEBI:57841"/>
        <dbReference type="ChEBI" id="CHEBI:62890"/>
        <dbReference type="EC" id="2.5.1.3"/>
    </reaction>
</comment>
<keyword evidence="9" id="KW-0511">Multifunctional enzyme</keyword>
<feature type="binding site" evidence="13">
    <location>
        <position position="428"/>
    </location>
    <ligand>
        <name>4-amino-2-methyl-5-(diphosphooxymethyl)pyrimidine</name>
        <dbReference type="ChEBI" id="CHEBI:57841"/>
    </ligand>
</feature>
<reference evidence="16 17" key="1">
    <citation type="submission" date="2022-10" db="EMBL/GenBank/DDBJ databases">
        <title>Alteromonas sp. chi3 Genome sequencing.</title>
        <authorList>
            <person name="Park S."/>
        </authorList>
    </citation>
    <scope>NUCLEOTIDE SEQUENCE [LARGE SCALE GENOMIC DNA]</scope>
    <source>
        <strain evidence="17">chi3</strain>
    </source>
</reference>
<dbReference type="InterPro" id="IPR036206">
    <property type="entry name" value="ThiamineP_synth_sf"/>
</dbReference>
<feature type="binding site" evidence="13">
    <location>
        <position position="399"/>
    </location>
    <ligand>
        <name>4-amino-2-methyl-5-(diphosphooxymethyl)pyrimidine</name>
        <dbReference type="ChEBI" id="CHEBI:57841"/>
    </ligand>
</feature>
<evidence type="ECO:0000256" key="8">
    <source>
        <dbReference type="ARBA" id="ARBA00022977"/>
    </source>
</evidence>
<evidence type="ECO:0000256" key="12">
    <source>
        <dbReference type="ARBA" id="ARBA00047883"/>
    </source>
</evidence>
<evidence type="ECO:0000256" key="4">
    <source>
        <dbReference type="ARBA" id="ARBA00022741"/>
    </source>
</evidence>
<keyword evidence="8 13" id="KW-0784">Thiamine biosynthesis</keyword>
<keyword evidence="5" id="KW-0418">Kinase</keyword>
<evidence type="ECO:0000256" key="2">
    <source>
        <dbReference type="ARBA" id="ARBA00022679"/>
    </source>
</evidence>
<dbReference type="InterPro" id="IPR004399">
    <property type="entry name" value="HMP/HMP-P_kinase_dom"/>
</dbReference>
<evidence type="ECO:0000256" key="10">
    <source>
        <dbReference type="ARBA" id="ARBA00047334"/>
    </source>
</evidence>
<evidence type="ECO:0000256" key="11">
    <source>
        <dbReference type="ARBA" id="ARBA00047851"/>
    </source>
</evidence>
<feature type="binding site" evidence="13">
    <location>
        <begin position="477"/>
        <end position="478"/>
    </location>
    <ligand>
        <name>2-[(2R,5Z)-2-carboxy-4-methylthiazol-5(2H)-ylidene]ethyl phosphate</name>
        <dbReference type="ChEBI" id="CHEBI:62899"/>
    </ligand>
</feature>
<feature type="binding site" evidence="13">
    <location>
        <position position="361"/>
    </location>
    <ligand>
        <name>Mg(2+)</name>
        <dbReference type="ChEBI" id="CHEBI:18420"/>
    </ligand>
</feature>
<dbReference type="InterPro" id="IPR013749">
    <property type="entry name" value="PM/HMP-P_kinase-1"/>
</dbReference>
<dbReference type="InterPro" id="IPR013785">
    <property type="entry name" value="Aldolase_TIM"/>
</dbReference>
<dbReference type="PANTHER" id="PTHR20858">
    <property type="entry name" value="PHOSPHOMETHYLPYRIMIDINE KINASE"/>
    <property type="match status" value="1"/>
</dbReference>
<comment type="function">
    <text evidence="13">Condenses 4-methyl-5-(beta-hydroxyethyl)thiazole monophosphate (THZ-P) and 2-methyl-4-amino-5-hydroxymethyl pyrimidine pyrophosphate (HMP-PP) to form thiamine monophosphate (TMP).</text>
</comment>
<comment type="cofactor">
    <cofactor evidence="13">
        <name>Mg(2+)</name>
        <dbReference type="ChEBI" id="CHEBI:18420"/>
    </cofactor>
    <text evidence="13">Binds 1 Mg(2+) ion per subunit.</text>
</comment>
<feature type="domain" description="Pyridoxamine kinase/Phosphomethylpyrimidine kinase" evidence="15">
    <location>
        <begin position="16"/>
        <end position="266"/>
    </location>
</feature>